<comment type="caution">
    <text evidence="2">The sequence shown here is derived from an EMBL/GenBank/DDBJ whole genome shotgun (WGS) entry which is preliminary data.</text>
</comment>
<gene>
    <name evidence="2" type="ORF">Daus18300_001465</name>
</gene>
<protein>
    <recommendedName>
        <fullName evidence="1">Heterokaryon incompatibility domain-containing protein</fullName>
    </recommendedName>
</protein>
<feature type="domain" description="Heterokaryon incompatibility" evidence="1">
    <location>
        <begin position="2"/>
        <end position="105"/>
    </location>
</feature>
<dbReference type="PANTHER" id="PTHR33112:SF9">
    <property type="entry name" value="HETEROKARYON INCOMPATIBILITY DOMAIN-CONTAINING PROTEIN"/>
    <property type="match status" value="1"/>
</dbReference>
<name>A0ABR3XWT2_9PEZI</name>
<dbReference type="Proteomes" id="UP001583177">
    <property type="component" value="Unassembled WGS sequence"/>
</dbReference>
<accession>A0ABR3XWT2</accession>
<evidence type="ECO:0000259" key="1">
    <source>
        <dbReference type="Pfam" id="PF06985"/>
    </source>
</evidence>
<keyword evidence="3" id="KW-1185">Reference proteome</keyword>
<dbReference type="PANTHER" id="PTHR33112">
    <property type="entry name" value="DOMAIN PROTEIN, PUTATIVE-RELATED"/>
    <property type="match status" value="1"/>
</dbReference>
<organism evidence="2 3">
    <name type="scientific">Diaporthe australafricana</name>
    <dbReference type="NCBI Taxonomy" id="127596"/>
    <lineage>
        <taxon>Eukaryota</taxon>
        <taxon>Fungi</taxon>
        <taxon>Dikarya</taxon>
        <taxon>Ascomycota</taxon>
        <taxon>Pezizomycotina</taxon>
        <taxon>Sordariomycetes</taxon>
        <taxon>Sordariomycetidae</taxon>
        <taxon>Diaporthales</taxon>
        <taxon>Diaporthaceae</taxon>
        <taxon>Diaporthe</taxon>
    </lineage>
</organism>
<dbReference type="InterPro" id="IPR010730">
    <property type="entry name" value="HET"/>
</dbReference>
<reference evidence="2 3" key="1">
    <citation type="journal article" date="2024" name="IMA Fungus">
        <title>IMA Genome - F19 : A genome assembly and annotation guide to empower mycologists, including annotated draft genome sequences of Ceratocystis pirilliformis, Diaporthe australafricana, Fusarium ophioides, Paecilomyces lecythidis, and Sporothrix stenoceras.</title>
        <authorList>
            <person name="Aylward J."/>
            <person name="Wilson A.M."/>
            <person name="Visagie C.M."/>
            <person name="Spraker J."/>
            <person name="Barnes I."/>
            <person name="Buitendag C."/>
            <person name="Ceriani C."/>
            <person name="Del Mar Angel L."/>
            <person name="du Plessis D."/>
            <person name="Fuchs T."/>
            <person name="Gasser K."/>
            <person name="Kramer D."/>
            <person name="Li W."/>
            <person name="Munsamy K."/>
            <person name="Piso A."/>
            <person name="Price J.L."/>
            <person name="Sonnekus B."/>
            <person name="Thomas C."/>
            <person name="van der Nest A."/>
            <person name="van Dijk A."/>
            <person name="van Heerden A."/>
            <person name="van Vuuren N."/>
            <person name="Yilmaz N."/>
            <person name="Duong T.A."/>
            <person name="van der Merwe N.A."/>
            <person name="Wingfield M.J."/>
            <person name="Wingfield B.D."/>
        </authorList>
    </citation>
    <scope>NUCLEOTIDE SEQUENCE [LARGE SCALE GENOMIC DNA]</scope>
    <source>
        <strain evidence="2 3">CMW 18300</strain>
    </source>
</reference>
<proteinExistence type="predicted"/>
<dbReference type="EMBL" id="JAWRVE010000008">
    <property type="protein sequence ID" value="KAL1880102.1"/>
    <property type="molecule type" value="Genomic_DNA"/>
</dbReference>
<evidence type="ECO:0000313" key="2">
    <source>
        <dbReference type="EMBL" id="KAL1880102.1"/>
    </source>
</evidence>
<evidence type="ECO:0000313" key="3">
    <source>
        <dbReference type="Proteomes" id="UP001583177"/>
    </source>
</evidence>
<sequence>MGISYVWIDSLCIIQDDPEDWNRESALMIQIYRYAEFTLAAAVPPTNPDLGLFRYGDPSDVPSATLPGVRDPREGGSGQDIVVMKPQKEAYGESPLVSRGWCFQEREISQRIVHYTETQVLWECRELRASEGLTGGVDSKDKDWTNRVLDHDLEDDSVFKAWFRAVEDYSARDLTMFTDKFPALSGLAAAMRVHRPANCRYLAGLWEDNFRYDLQWSSRSFDDGTITNTRYPEYVAPTWSWASVAGPISYEASPEYHYADDDANTLAAKHVLKVLDICVQTSTHDLFGAVKHAVLTCTAGLVPGLVGERNWEAPDCEVNALDGVWFGILSWDTALDAYDRELVVVFCINLGGPGKEDEDGQGLALLPTGDRENEYRRVGMITRMRKSEGSDAEIKKITIV</sequence>
<dbReference type="Pfam" id="PF06985">
    <property type="entry name" value="HET"/>
    <property type="match status" value="1"/>
</dbReference>